<feature type="transmembrane region" description="Helical" evidence="1">
    <location>
        <begin position="116"/>
        <end position="133"/>
    </location>
</feature>
<name>A0A0F9TGD0_9ZZZZ</name>
<feature type="transmembrane region" description="Helical" evidence="1">
    <location>
        <begin position="145"/>
        <end position="162"/>
    </location>
</feature>
<dbReference type="AlphaFoldDB" id="A0A0F9TGD0"/>
<dbReference type="EMBL" id="LAZR01001243">
    <property type="protein sequence ID" value="KKN48041.1"/>
    <property type="molecule type" value="Genomic_DNA"/>
</dbReference>
<feature type="transmembrane region" description="Helical" evidence="1">
    <location>
        <begin position="174"/>
        <end position="194"/>
    </location>
</feature>
<feature type="transmembrane region" description="Helical" evidence="1">
    <location>
        <begin position="59"/>
        <end position="78"/>
    </location>
</feature>
<keyword evidence="1" id="KW-0812">Transmembrane</keyword>
<evidence type="ECO:0000313" key="2">
    <source>
        <dbReference type="EMBL" id="KKN48041.1"/>
    </source>
</evidence>
<sequence>MPSVIFSHQAPGLALKIKFPKKVDGTALCIGTIVPDLTSVIDFLLPFSLRGISHSLLGLLYYTIPLSLILMLIFRIHIGPFLARTAKKEGRLSKSLNYLGMETWDKLKNKKYNRKSILVAIYSALIGGITHILLDLPSHEYVELFFPFLIFKVPSILLYSIVQSQTYNLTIYELIWMIESLVALVFAIYFLRYIKKYDLINKWYEEI</sequence>
<keyword evidence="1" id="KW-0472">Membrane</keyword>
<gene>
    <name evidence="2" type="ORF">LCGC14_0656970</name>
</gene>
<evidence type="ECO:0008006" key="3">
    <source>
        <dbReference type="Google" id="ProtNLM"/>
    </source>
</evidence>
<reference evidence="2" key="1">
    <citation type="journal article" date="2015" name="Nature">
        <title>Complex archaea that bridge the gap between prokaryotes and eukaryotes.</title>
        <authorList>
            <person name="Spang A."/>
            <person name="Saw J.H."/>
            <person name="Jorgensen S.L."/>
            <person name="Zaremba-Niedzwiedzka K."/>
            <person name="Martijn J."/>
            <person name="Lind A.E."/>
            <person name="van Eijk R."/>
            <person name="Schleper C."/>
            <person name="Guy L."/>
            <person name="Ettema T.J."/>
        </authorList>
    </citation>
    <scope>NUCLEOTIDE SEQUENCE</scope>
</reference>
<evidence type="ECO:0000256" key="1">
    <source>
        <dbReference type="SAM" id="Phobius"/>
    </source>
</evidence>
<accession>A0A0F9TGD0</accession>
<proteinExistence type="predicted"/>
<comment type="caution">
    <text evidence="2">The sequence shown here is derived from an EMBL/GenBank/DDBJ whole genome shotgun (WGS) entry which is preliminary data.</text>
</comment>
<keyword evidence="1" id="KW-1133">Transmembrane helix</keyword>
<dbReference type="Pfam" id="PF13803">
    <property type="entry name" value="DUF4184"/>
    <property type="match status" value="1"/>
</dbReference>
<dbReference type="InterPro" id="IPR025238">
    <property type="entry name" value="DUF4184"/>
</dbReference>
<organism evidence="2">
    <name type="scientific">marine sediment metagenome</name>
    <dbReference type="NCBI Taxonomy" id="412755"/>
    <lineage>
        <taxon>unclassified sequences</taxon>
        <taxon>metagenomes</taxon>
        <taxon>ecological metagenomes</taxon>
    </lineage>
</organism>
<protein>
    <recommendedName>
        <fullName evidence="3">DUF4184 family protein</fullName>
    </recommendedName>
</protein>